<dbReference type="PANTHER" id="PTHR43238:SF1">
    <property type="entry name" value="GDP-L-FUCOSE SYNTHASE"/>
    <property type="match status" value="1"/>
</dbReference>
<dbReference type="Proteomes" id="UP001194469">
    <property type="component" value="Unassembled WGS sequence"/>
</dbReference>
<keyword evidence="4 5" id="KW-0413">Isomerase</keyword>
<evidence type="ECO:0000256" key="2">
    <source>
        <dbReference type="ARBA" id="ARBA00022857"/>
    </source>
</evidence>
<evidence type="ECO:0000256" key="4">
    <source>
        <dbReference type="ARBA" id="ARBA00023235"/>
    </source>
</evidence>
<feature type="binding site" evidence="5">
    <location>
        <position position="141"/>
    </location>
    <ligand>
        <name>NADP(+)</name>
        <dbReference type="ChEBI" id="CHEBI:58349"/>
    </ligand>
</feature>
<feature type="domain" description="NAD-dependent epimerase/dehydratase" evidence="6">
    <location>
        <begin position="7"/>
        <end position="238"/>
    </location>
</feature>
<comment type="similarity">
    <text evidence="1 5">Belongs to the NAD(P)-dependent epimerase/dehydratase family. Fucose synthase subfamily.</text>
</comment>
<gene>
    <name evidence="5" type="primary">fcl</name>
    <name evidence="7" type="ORF">FVW20_16805</name>
</gene>
<dbReference type="Pfam" id="PF01370">
    <property type="entry name" value="Epimerase"/>
    <property type="match status" value="1"/>
</dbReference>
<evidence type="ECO:0000256" key="1">
    <source>
        <dbReference type="ARBA" id="ARBA00005959"/>
    </source>
</evidence>
<organism evidence="7 8">
    <name type="scientific">Nitratidesulfovibrio oxamicus</name>
    <dbReference type="NCBI Taxonomy" id="32016"/>
    <lineage>
        <taxon>Bacteria</taxon>
        <taxon>Pseudomonadati</taxon>
        <taxon>Thermodesulfobacteriota</taxon>
        <taxon>Desulfovibrionia</taxon>
        <taxon>Desulfovibrionales</taxon>
        <taxon>Desulfovibrionaceae</taxon>
        <taxon>Nitratidesulfovibrio</taxon>
    </lineage>
</organism>
<comment type="catalytic activity">
    <reaction evidence="5">
        <text>GDP-beta-L-fucose + NADP(+) = GDP-4-dehydro-alpha-D-rhamnose + NADPH + H(+)</text>
        <dbReference type="Rhea" id="RHEA:18885"/>
        <dbReference type="ChEBI" id="CHEBI:15378"/>
        <dbReference type="ChEBI" id="CHEBI:57273"/>
        <dbReference type="ChEBI" id="CHEBI:57783"/>
        <dbReference type="ChEBI" id="CHEBI:57964"/>
        <dbReference type="ChEBI" id="CHEBI:58349"/>
        <dbReference type="EC" id="1.1.1.271"/>
    </reaction>
</comment>
<reference evidence="7 8" key="1">
    <citation type="submission" date="2019-08" db="EMBL/GenBank/DDBJ databases">
        <authorList>
            <person name="Luo N."/>
        </authorList>
    </citation>
    <scope>NUCLEOTIDE SEQUENCE [LARGE SCALE GENOMIC DNA]</scope>
    <source>
        <strain evidence="7 8">NCIMB 9442</strain>
    </source>
</reference>
<dbReference type="HAMAP" id="MF_00956">
    <property type="entry name" value="GDP_fucose_synth"/>
    <property type="match status" value="1"/>
</dbReference>
<feature type="binding site" evidence="5">
    <location>
        <position position="270"/>
    </location>
    <ligand>
        <name>substrate</name>
    </ligand>
</feature>
<dbReference type="InterPro" id="IPR036291">
    <property type="entry name" value="NAD(P)-bd_dom_sf"/>
</dbReference>
<evidence type="ECO:0000313" key="8">
    <source>
        <dbReference type="Proteomes" id="UP001194469"/>
    </source>
</evidence>
<evidence type="ECO:0000313" key="7">
    <source>
        <dbReference type="EMBL" id="MBG3878619.1"/>
    </source>
</evidence>
<dbReference type="CDD" id="cd05239">
    <property type="entry name" value="GDP_FS_SDR_e"/>
    <property type="match status" value="1"/>
</dbReference>
<dbReference type="InterPro" id="IPR001509">
    <property type="entry name" value="Epimerase_deHydtase"/>
</dbReference>
<dbReference type="RefSeq" id="WP_196610490.1">
    <property type="nucleotide sequence ID" value="NZ_VRYY01000651.1"/>
</dbReference>
<feature type="site" description="Important for catalytic activity" evidence="5">
    <location>
        <position position="108"/>
    </location>
</feature>
<dbReference type="InterPro" id="IPR028614">
    <property type="entry name" value="GDP_fucose/colitose_synth"/>
</dbReference>
<keyword evidence="2 5" id="KW-0521">NADP</keyword>
<proteinExistence type="inferred from homology"/>
<keyword evidence="8" id="KW-1185">Reference proteome</keyword>
<sequence>MEKDARIYVAGHRGLVGSAIVRALRARGHTNLLVRTSAELDLRRQAAVEDFFAGEKPDYVFLAAAKVGGILANDTYPADFIRDNLQIQVNIIETACRTGARKLCFLGSSCIYPKFASQPMKEEHLLTGALEPTNEWYAIAKIAGIKMCQAYRRQYGFNAISVMPTNLYGPGDNFDLANSHVLPALLRKFHEAKLAGAPEVVVWGTGTPRREFLHVDDMADACVHLMEAYDGEEIVNVGVGEDVSIAELAAMVGKAVGYTGNIVYDASKPDGTPRKLLDVSKLTATGWRARIGLAEGIAETYAWYLAQMRP</sequence>
<feature type="binding site" evidence="5">
    <location>
        <begin position="106"/>
        <end position="109"/>
    </location>
    <ligand>
        <name>NADP(+)</name>
        <dbReference type="ChEBI" id="CHEBI:58349"/>
    </ligand>
</feature>
<comment type="caution">
    <text evidence="7">The sequence shown here is derived from an EMBL/GenBank/DDBJ whole genome shotgun (WGS) entry which is preliminary data.</text>
</comment>
<dbReference type="SUPFAM" id="SSF51735">
    <property type="entry name" value="NAD(P)-binding Rossmann-fold domains"/>
    <property type="match status" value="1"/>
</dbReference>
<accession>A0ABS0J833</accession>
<feature type="binding site" evidence="5">
    <location>
        <position position="188"/>
    </location>
    <ligand>
        <name>substrate</name>
    </ligand>
</feature>
<evidence type="ECO:0000259" key="6">
    <source>
        <dbReference type="Pfam" id="PF01370"/>
    </source>
</evidence>
<feature type="binding site" evidence="5">
    <location>
        <position position="210"/>
    </location>
    <ligand>
        <name>substrate</name>
    </ligand>
</feature>
<name>A0ABS0J833_9BACT</name>
<dbReference type="Gene3D" id="3.90.25.10">
    <property type="entry name" value="UDP-galactose 4-epimerase, domain 1"/>
    <property type="match status" value="1"/>
</dbReference>
<feature type="binding site" evidence="5">
    <location>
        <position position="203"/>
    </location>
    <ligand>
        <name>substrate</name>
    </ligand>
</feature>
<dbReference type="EC" id="1.1.1.271" evidence="5"/>
<dbReference type="EMBL" id="VRYY01000651">
    <property type="protein sequence ID" value="MBG3878619.1"/>
    <property type="molecule type" value="Genomic_DNA"/>
</dbReference>
<keyword evidence="3 5" id="KW-0560">Oxidoreductase</keyword>
<feature type="active site" description="Proton donor/acceptor" evidence="5">
    <location>
        <position position="137"/>
    </location>
</feature>
<dbReference type="PANTHER" id="PTHR43238">
    <property type="entry name" value="GDP-L-FUCOSE SYNTHASE"/>
    <property type="match status" value="1"/>
</dbReference>
<dbReference type="Gene3D" id="3.40.50.720">
    <property type="entry name" value="NAD(P)-binding Rossmann-like Domain"/>
    <property type="match status" value="1"/>
</dbReference>
<feature type="binding site" evidence="5">
    <location>
        <begin position="164"/>
        <end position="167"/>
    </location>
    <ligand>
        <name>NADP(+)</name>
        <dbReference type="ChEBI" id="CHEBI:58349"/>
    </ligand>
</feature>
<feature type="binding site" evidence="5">
    <location>
        <begin position="11"/>
        <end position="17"/>
    </location>
    <ligand>
        <name>NADP(+)</name>
        <dbReference type="ChEBI" id="CHEBI:58349"/>
    </ligand>
</feature>
<evidence type="ECO:0000256" key="3">
    <source>
        <dbReference type="ARBA" id="ARBA00023002"/>
    </source>
</evidence>
<protein>
    <recommendedName>
        <fullName evidence="5">GDP-L-fucose synthase</fullName>
        <ecNumber evidence="5">1.1.1.271</ecNumber>
    </recommendedName>
    <alternativeName>
        <fullName evidence="5">GDP-4-keto-6-deoxy-D-mannose-3,5-epimerase-4-reductase</fullName>
    </alternativeName>
</protein>
<feature type="binding site" evidence="5">
    <location>
        <position position="180"/>
    </location>
    <ligand>
        <name>NADP(+)</name>
        <dbReference type="ChEBI" id="CHEBI:58349"/>
    </ligand>
</feature>
<feature type="site" description="Important for catalytic activity" evidence="5">
    <location>
        <position position="110"/>
    </location>
</feature>
<keyword evidence="5" id="KW-0511">Multifunctional enzyme</keyword>
<comment type="pathway">
    <text evidence="5">Nucleotide-sugar biosynthesis; GDP-L-fucose biosynthesis via de novo pathway; GDP-L-fucose from GDP-alpha-D-mannose: step 2/2.</text>
</comment>
<evidence type="ECO:0000256" key="5">
    <source>
        <dbReference type="HAMAP-Rule" id="MF_00956"/>
    </source>
</evidence>
<comment type="function">
    <text evidence="5">Catalyzes the two-step NADP-dependent conversion of GDP-4-dehydro-6-deoxy-D-mannose to GDP-fucose, involving an epimerase and a reductase reaction.</text>
</comment>